<reference evidence="2" key="1">
    <citation type="submission" date="2010-08" db="EMBL/GenBank/DDBJ databases">
        <authorList>
            <person name="Weinstock G."/>
            <person name="Sodergren E."/>
            <person name="Clifton S."/>
            <person name="Fulton L."/>
            <person name="Fulton B."/>
            <person name="Courtney L."/>
            <person name="Fronick C."/>
            <person name="Harrison M."/>
            <person name="Strong C."/>
            <person name="Farmer C."/>
            <person name="Delahaunty K."/>
            <person name="Markovic C."/>
            <person name="Hall O."/>
            <person name="Minx P."/>
            <person name="Tomlinson C."/>
            <person name="Mitreva M."/>
            <person name="Hou S."/>
            <person name="Chen J."/>
            <person name="Wollam A."/>
            <person name="Pepin K.H."/>
            <person name="Johnson M."/>
            <person name="Bhonagiri V."/>
            <person name="Zhang X."/>
            <person name="Suruliraj S."/>
            <person name="Warren W."/>
            <person name="Chinwalla A."/>
            <person name="Mardis E.R."/>
            <person name="Wilson R.K."/>
        </authorList>
    </citation>
    <scope>NUCLEOTIDE SEQUENCE [LARGE SCALE GENOMIC DNA]</scope>
    <source>
        <strain evidence="2">HL044PA1</strain>
    </source>
</reference>
<gene>
    <name evidence="2" type="ORF">HMPREF9607_02395</name>
</gene>
<sequence length="39" mass="4016">MEAFLIGVVMALGIVVVGLVLCGAAITLTAAGVTWGRWR</sequence>
<keyword evidence="1" id="KW-1133">Transmembrane helix</keyword>
<dbReference type="Proteomes" id="UP000003179">
    <property type="component" value="Unassembled WGS sequence"/>
</dbReference>
<dbReference type="EMBL" id="ADZU01000040">
    <property type="protein sequence ID" value="EFS91486.1"/>
    <property type="molecule type" value="Genomic_DNA"/>
</dbReference>
<keyword evidence="1" id="KW-0472">Membrane</keyword>
<evidence type="ECO:0000313" key="2">
    <source>
        <dbReference type="EMBL" id="EFS91486.1"/>
    </source>
</evidence>
<proteinExistence type="predicted"/>
<protein>
    <submittedName>
        <fullName evidence="2">Uncharacterized protein</fullName>
    </submittedName>
</protein>
<name>A0ABP2K3V1_9ACTN</name>
<comment type="caution">
    <text evidence="2">The sequence shown here is derived from an EMBL/GenBank/DDBJ whole genome shotgun (WGS) entry which is preliminary data.</text>
</comment>
<keyword evidence="3" id="KW-1185">Reference proteome</keyword>
<evidence type="ECO:0000313" key="3">
    <source>
        <dbReference type="Proteomes" id="UP000003179"/>
    </source>
</evidence>
<evidence type="ECO:0000256" key="1">
    <source>
        <dbReference type="SAM" id="Phobius"/>
    </source>
</evidence>
<accession>A0ABP2K3V1</accession>
<keyword evidence="1" id="KW-0812">Transmembrane</keyword>
<organism evidence="2 3">
    <name type="scientific">Cutibacterium modestum HL044PA1</name>
    <dbReference type="NCBI Taxonomy" id="765109"/>
    <lineage>
        <taxon>Bacteria</taxon>
        <taxon>Bacillati</taxon>
        <taxon>Actinomycetota</taxon>
        <taxon>Actinomycetes</taxon>
        <taxon>Propionibacteriales</taxon>
        <taxon>Propionibacteriaceae</taxon>
        <taxon>Cutibacterium</taxon>
        <taxon>Cutibacterium modestum</taxon>
    </lineage>
</organism>
<feature type="transmembrane region" description="Helical" evidence="1">
    <location>
        <begin position="6"/>
        <end position="33"/>
    </location>
</feature>